<accession>A0A6J1SWU3</accession>
<dbReference type="GO" id="GO:0000166">
    <property type="term" value="F:nucleotide binding"/>
    <property type="evidence" value="ECO:0007669"/>
    <property type="project" value="InterPro"/>
</dbReference>
<organism evidence="1 2">
    <name type="scientific">Frankliniella occidentalis</name>
    <name type="common">Western flower thrips</name>
    <name type="synonym">Euthrips occidentalis</name>
    <dbReference type="NCBI Taxonomy" id="133901"/>
    <lineage>
        <taxon>Eukaryota</taxon>
        <taxon>Metazoa</taxon>
        <taxon>Ecdysozoa</taxon>
        <taxon>Arthropoda</taxon>
        <taxon>Hexapoda</taxon>
        <taxon>Insecta</taxon>
        <taxon>Pterygota</taxon>
        <taxon>Neoptera</taxon>
        <taxon>Paraneoptera</taxon>
        <taxon>Thysanoptera</taxon>
        <taxon>Terebrantia</taxon>
        <taxon>Thripoidea</taxon>
        <taxon>Thripidae</taxon>
        <taxon>Frankliniella</taxon>
    </lineage>
</organism>
<dbReference type="OrthoDB" id="8191949at2759"/>
<dbReference type="AlphaFoldDB" id="A0A6J1SWU3"/>
<dbReference type="GO" id="GO:0003676">
    <property type="term" value="F:nucleic acid binding"/>
    <property type="evidence" value="ECO:0007669"/>
    <property type="project" value="InterPro"/>
</dbReference>
<dbReference type="KEGG" id="foc:113211531"/>
<dbReference type="PROSITE" id="PS00116">
    <property type="entry name" value="DNA_POLYMERASE_B"/>
    <property type="match status" value="1"/>
</dbReference>
<evidence type="ECO:0000313" key="2">
    <source>
        <dbReference type="RefSeq" id="XP_026285709.2"/>
    </source>
</evidence>
<dbReference type="InterPro" id="IPR017964">
    <property type="entry name" value="DNA-dir_DNA_pol_B_CS"/>
</dbReference>
<dbReference type="PANTHER" id="PTHR31511:SF12">
    <property type="entry name" value="RHO TERMINATION FACTOR N-TERMINAL DOMAIN-CONTAINING PROTEIN"/>
    <property type="match status" value="1"/>
</dbReference>
<sequence>MDGGEAWETTSAIQGDARVHNVTVTDKNDLQLTLIKNQHSMHDLLRKDLLDLRQMKWYITAFIRCQLEEDPQSLRYMRCVPIITLREDELVEQIQEAILGVVNNFDKCQAEGSQILFDCVDRLEIRVAKYSPLKGSSYLPLPKHLQNSNKGLINIQNFNDEKCFLYCCLAAINLPEGHPERVSKYRGRLNELNFRGIKFPVSIPDITKFEKQNPGYSVNVFGLEEEKHVVPLRISKVVNGIVINTLLLRGEDEEDECHYVLIKNLSAFLCCVMKQNRTLFWCENCLMPCYSQEKYQRHKPLCLLNTPQVVKMPQERDSVMRFRQFGHQMHHDFVVYADFESIIVPLNTPLPDPSVSATTKTSCHVPCGFCYIIVKADGSLLKEPVLVHGKENLVQRFLMCLKEEEEHITKLRGDLYEIDMSAEQEAEFQKATNCYLCGETIPRQDVKKVRDHDWSKPSCNYRGAACQYPCNLNLKRKSYIPVMMHNLKNYDAHLIISEIGVLSDGSDVSVIPKNKEKYIGFQWGKLRFLDSLGFLNSSLEKLVADLAPEEMHSLKAIFPNENERNLVTRKGVYPYSYFDCFEKFEETCLPPIECFKNDLTGENIKPEDYQHAVNVFQTFKLSSLREFHDLYLLTDVLLLSDCMENFRKIAMEHYKLDPVHYFTTPGLAFSASLLYTKQRLELIDDIEIHLMFERGMRGGVASINHRYVKSNNPYIPETYCADEPHSYIMYYDANSLYSTALCEKLPIGGFRFLTDREIDEFDVTKINPESDIGYLFEVDLEYPTELHDKHNDYPLAPEHVEPQYKDLSKLQKKLVRDYELSRKSTKKLIPTLSDKKNYVLLGDLLLLYAQLGLKVKKIHRVIEFEQKAWLKPFIEHNINMRKKATSDFQKSFWKLMCNSVFGKTCEAVRNHRSVVLTKEREKFRKLVRSPLFHSFDIFNHGLVCVERKKARIVLNRPLFVGQSCLDISKYIMYGFYYYVLKAKYGDNIRVCATDTDSLIVHVFTDDIYADMSEMSEHFDTSDYPTSHPLYSLQNKKVMGKFKDEMNSEPIISFIGLRAKMYSFKTKAHKEKSVGKGIPRAALKSQLCFEDYQNCITQFKRKSVNFSKIATDRKHNVYTTYSTKRGLSCYDDKRYILNDNISTLAHGHYKIKSLNAVHNDECTSDTDDEDDEGARNLRELILLQEEMSM</sequence>
<protein>
    <submittedName>
        <fullName evidence="2">Uncharacterized protein LOC113211531</fullName>
    </submittedName>
</protein>
<gene>
    <name evidence="2" type="primary">LOC113211531</name>
</gene>
<dbReference type="GeneID" id="113211531"/>
<dbReference type="SUPFAM" id="SSF53098">
    <property type="entry name" value="Ribonuclease H-like"/>
    <property type="match status" value="1"/>
</dbReference>
<dbReference type="GO" id="GO:0042575">
    <property type="term" value="C:DNA polymerase complex"/>
    <property type="evidence" value="ECO:0007669"/>
    <property type="project" value="UniProtKB-ARBA"/>
</dbReference>
<reference evidence="2" key="1">
    <citation type="submission" date="2025-08" db="UniProtKB">
        <authorList>
            <consortium name="RefSeq"/>
        </authorList>
    </citation>
    <scope>IDENTIFICATION</scope>
    <source>
        <tissue evidence="2">Whole organism</tissue>
    </source>
</reference>
<dbReference type="InterPro" id="IPR043502">
    <property type="entry name" value="DNA/RNA_pol_sf"/>
</dbReference>
<dbReference type="RefSeq" id="XP_026285709.2">
    <property type="nucleotide sequence ID" value="XM_026429924.2"/>
</dbReference>
<dbReference type="Proteomes" id="UP000504606">
    <property type="component" value="Unplaced"/>
</dbReference>
<dbReference type="InterPro" id="IPR012337">
    <property type="entry name" value="RNaseH-like_sf"/>
</dbReference>
<keyword evidence="1" id="KW-1185">Reference proteome</keyword>
<dbReference type="GO" id="GO:0071897">
    <property type="term" value="P:DNA biosynthetic process"/>
    <property type="evidence" value="ECO:0007669"/>
    <property type="project" value="UniProtKB-ARBA"/>
</dbReference>
<name>A0A6J1SWU3_FRAOC</name>
<dbReference type="SUPFAM" id="SSF56672">
    <property type="entry name" value="DNA/RNA polymerases"/>
    <property type="match status" value="1"/>
</dbReference>
<dbReference type="InterPro" id="IPR036397">
    <property type="entry name" value="RNaseH_sf"/>
</dbReference>
<dbReference type="PANTHER" id="PTHR31511">
    <property type="entry name" value="PROTEIN CBG23764"/>
    <property type="match status" value="1"/>
</dbReference>
<proteinExistence type="predicted"/>
<dbReference type="Gene3D" id="3.30.420.10">
    <property type="entry name" value="Ribonuclease H-like superfamily/Ribonuclease H"/>
    <property type="match status" value="1"/>
</dbReference>
<evidence type="ECO:0000313" key="1">
    <source>
        <dbReference type="Proteomes" id="UP000504606"/>
    </source>
</evidence>